<dbReference type="AlphaFoldDB" id="A0A8J4BBA3"/>
<gene>
    <name evidence="1" type="ORF">Vafri_12583</name>
</gene>
<dbReference type="Proteomes" id="UP000747399">
    <property type="component" value="Unassembled WGS sequence"/>
</dbReference>
<name>A0A8J4BBA3_9CHLO</name>
<evidence type="ECO:0000313" key="1">
    <source>
        <dbReference type="EMBL" id="GIL57406.1"/>
    </source>
</evidence>
<accession>A0A8J4BBA3</accession>
<evidence type="ECO:0000313" key="2">
    <source>
        <dbReference type="Proteomes" id="UP000747399"/>
    </source>
</evidence>
<reference evidence="1" key="1">
    <citation type="journal article" date="2021" name="Proc. Natl. Acad. Sci. U.S.A.">
        <title>Three genomes in the algal genus Volvox reveal the fate of a haploid sex-determining region after a transition to homothallism.</title>
        <authorList>
            <person name="Yamamoto K."/>
            <person name="Hamaji T."/>
            <person name="Kawai-Toyooka H."/>
            <person name="Matsuzaki R."/>
            <person name="Takahashi F."/>
            <person name="Nishimura Y."/>
            <person name="Kawachi M."/>
            <person name="Noguchi H."/>
            <person name="Minakuchi Y."/>
            <person name="Umen J.G."/>
            <person name="Toyoda A."/>
            <person name="Nozaki H."/>
        </authorList>
    </citation>
    <scope>NUCLEOTIDE SEQUENCE</scope>
    <source>
        <strain evidence="1">NIES-3780</strain>
    </source>
</reference>
<proteinExistence type="predicted"/>
<dbReference type="EMBL" id="BNCO01000027">
    <property type="protein sequence ID" value="GIL57406.1"/>
    <property type="molecule type" value="Genomic_DNA"/>
</dbReference>
<sequence>MALMTPKQSPFWLGGWRHLLHNLSRICSAPQCIVIALPTGSREGTGDCSGFSGLGYIAAAEDDPSGQTLCPFAADNSLRGRRGGQDCLGGCRCGDSVGLSCLPRAVAAQGPQPLAPVKRIFTPSQMRCLARKIVVRPRVGRCVWRDVGAGRGLGVEMARNASHNAGH</sequence>
<organism evidence="1 2">
    <name type="scientific">Volvox africanus</name>
    <dbReference type="NCBI Taxonomy" id="51714"/>
    <lineage>
        <taxon>Eukaryota</taxon>
        <taxon>Viridiplantae</taxon>
        <taxon>Chlorophyta</taxon>
        <taxon>core chlorophytes</taxon>
        <taxon>Chlorophyceae</taxon>
        <taxon>CS clade</taxon>
        <taxon>Chlamydomonadales</taxon>
        <taxon>Volvocaceae</taxon>
        <taxon>Volvox</taxon>
    </lineage>
</organism>
<protein>
    <submittedName>
        <fullName evidence="1">Uncharacterized protein</fullName>
    </submittedName>
</protein>
<comment type="caution">
    <text evidence="1">The sequence shown here is derived from an EMBL/GenBank/DDBJ whole genome shotgun (WGS) entry which is preliminary data.</text>
</comment>
<keyword evidence="2" id="KW-1185">Reference proteome</keyword>